<reference evidence="1" key="1">
    <citation type="submission" date="2017-04" db="EMBL/GenBank/DDBJ databases">
        <title>Genome deletions in a multicellular cyanobacterial endosymbiont for morphological adaptation in marine diatoms.</title>
        <authorList>
            <person name="Wang Y."/>
            <person name="Gao H."/>
            <person name="Li R."/>
            <person name="Xu X."/>
        </authorList>
    </citation>
    <scope>NUCLEOTIDE SEQUENCE</scope>
    <source>
        <strain evidence="1">FACHB 800</strain>
    </source>
</reference>
<name>A0A975TAD6_9NOST</name>
<dbReference type="EMBL" id="CP021056">
    <property type="protein sequence ID" value="QXE24969.1"/>
    <property type="molecule type" value="Genomic_DNA"/>
</dbReference>
<protein>
    <submittedName>
        <fullName evidence="1">CRISPR-associated protein Cas4</fullName>
    </submittedName>
</protein>
<dbReference type="InterPro" id="IPR011604">
    <property type="entry name" value="PDDEXK-like_dom_sf"/>
</dbReference>
<dbReference type="Gene3D" id="3.90.320.10">
    <property type="match status" value="1"/>
</dbReference>
<evidence type="ECO:0000313" key="1">
    <source>
        <dbReference type="EMBL" id="QXE24969.1"/>
    </source>
</evidence>
<dbReference type="AlphaFoldDB" id="A0A975TAD6"/>
<sequence>MHCAGEFQDNQYTIEGTSLHGKVHTTGEGKRESTWQFRSIWLKSEQYNLSGKSDLIEEENGEFYPVEYKRGRKGNGIMMNYKFVPKLYV</sequence>
<gene>
    <name evidence="1" type="ORF">B6N60_03679</name>
</gene>
<dbReference type="KEGG" id="rsin:B6N60_03679"/>
<keyword evidence="2" id="KW-1185">Reference proteome</keyword>
<accession>A0A975TAD6</accession>
<dbReference type="Proteomes" id="UP000683511">
    <property type="component" value="Chromosome"/>
</dbReference>
<evidence type="ECO:0000313" key="2">
    <source>
        <dbReference type="Proteomes" id="UP000683511"/>
    </source>
</evidence>
<organism evidence="1 2">
    <name type="scientific">Richelia sinica FACHB-800</name>
    <dbReference type="NCBI Taxonomy" id="1357546"/>
    <lineage>
        <taxon>Bacteria</taxon>
        <taxon>Bacillati</taxon>
        <taxon>Cyanobacteriota</taxon>
        <taxon>Cyanophyceae</taxon>
        <taxon>Nostocales</taxon>
        <taxon>Nostocaceae</taxon>
        <taxon>Richelia</taxon>
    </lineage>
</organism>
<proteinExistence type="predicted"/>